<dbReference type="OrthoDB" id="2148490at2759"/>
<name>A0A136J8R8_9PEZI</name>
<comment type="similarity">
    <text evidence="2">Belongs to the OXA1/ALB3/YidC family.</text>
</comment>
<feature type="compositionally biased region" description="Basic and acidic residues" evidence="6">
    <location>
        <begin position="468"/>
        <end position="501"/>
    </location>
</feature>
<feature type="compositionally biased region" description="Polar residues" evidence="6">
    <location>
        <begin position="20"/>
        <end position="31"/>
    </location>
</feature>
<feature type="compositionally biased region" description="Low complexity" evidence="6">
    <location>
        <begin position="99"/>
        <end position="142"/>
    </location>
</feature>
<feature type="region of interest" description="Disordered" evidence="6">
    <location>
        <begin position="94"/>
        <end position="142"/>
    </location>
</feature>
<dbReference type="AlphaFoldDB" id="A0A136J8R8"/>
<feature type="transmembrane region" description="Helical" evidence="7">
    <location>
        <begin position="313"/>
        <end position="339"/>
    </location>
</feature>
<evidence type="ECO:0000256" key="6">
    <source>
        <dbReference type="SAM" id="MobiDB-lite"/>
    </source>
</evidence>
<evidence type="ECO:0000256" key="5">
    <source>
        <dbReference type="ARBA" id="ARBA00023136"/>
    </source>
</evidence>
<evidence type="ECO:0000256" key="3">
    <source>
        <dbReference type="ARBA" id="ARBA00022692"/>
    </source>
</evidence>
<dbReference type="PANTHER" id="PTHR12428:SF66">
    <property type="entry name" value="MITOCHONDRIAL INNER MEMBRANE PROTEIN OXA1L"/>
    <property type="match status" value="1"/>
</dbReference>
<keyword evidence="4 7" id="KW-1133">Transmembrane helix</keyword>
<proteinExistence type="inferred from homology"/>
<dbReference type="PANTHER" id="PTHR12428">
    <property type="entry name" value="OXA1"/>
    <property type="match status" value="1"/>
</dbReference>
<reference evidence="9" key="1">
    <citation type="submission" date="2016-02" db="EMBL/GenBank/DDBJ databases">
        <title>Draft genome sequence of Microdochium bolleyi, a fungal endophyte of beachgrass.</title>
        <authorList>
            <consortium name="DOE Joint Genome Institute"/>
            <person name="David A.S."/>
            <person name="May G."/>
            <person name="Haridas S."/>
            <person name="Lim J."/>
            <person name="Wang M."/>
            <person name="Labutti K."/>
            <person name="Lipzen A."/>
            <person name="Barry K."/>
            <person name="Grigoriev I.V."/>
        </authorList>
    </citation>
    <scope>NUCLEOTIDE SEQUENCE [LARGE SCALE GENOMIC DNA]</scope>
    <source>
        <strain evidence="9">J235TASD1</strain>
    </source>
</reference>
<keyword evidence="9" id="KW-1185">Reference proteome</keyword>
<dbReference type="STRING" id="196109.A0A136J8R8"/>
<evidence type="ECO:0000256" key="4">
    <source>
        <dbReference type="ARBA" id="ARBA00022989"/>
    </source>
</evidence>
<dbReference type="InterPro" id="IPR001708">
    <property type="entry name" value="YidC/ALB3/OXA1/COX18"/>
</dbReference>
<feature type="compositionally biased region" description="Low complexity" evidence="6">
    <location>
        <begin position="33"/>
        <end position="45"/>
    </location>
</feature>
<evidence type="ECO:0000256" key="2">
    <source>
        <dbReference type="ARBA" id="ARBA00009877"/>
    </source>
</evidence>
<evidence type="ECO:0000313" key="9">
    <source>
        <dbReference type="Proteomes" id="UP000070501"/>
    </source>
</evidence>
<evidence type="ECO:0000256" key="1">
    <source>
        <dbReference type="ARBA" id="ARBA00004141"/>
    </source>
</evidence>
<dbReference type="FunCoup" id="A0A136J8R8">
    <property type="interactions" value="577"/>
</dbReference>
<organism evidence="8 9">
    <name type="scientific">Microdochium bolleyi</name>
    <dbReference type="NCBI Taxonomy" id="196109"/>
    <lineage>
        <taxon>Eukaryota</taxon>
        <taxon>Fungi</taxon>
        <taxon>Dikarya</taxon>
        <taxon>Ascomycota</taxon>
        <taxon>Pezizomycotina</taxon>
        <taxon>Sordariomycetes</taxon>
        <taxon>Xylariomycetidae</taxon>
        <taxon>Xylariales</taxon>
        <taxon>Microdochiaceae</taxon>
        <taxon>Microdochium</taxon>
    </lineage>
</organism>
<evidence type="ECO:0000256" key="7">
    <source>
        <dbReference type="SAM" id="Phobius"/>
    </source>
</evidence>
<feature type="region of interest" description="Disordered" evidence="6">
    <location>
        <begin position="1"/>
        <end position="46"/>
    </location>
</feature>
<dbReference type="CDD" id="cd20069">
    <property type="entry name" value="5TM_Oxa1-like"/>
    <property type="match status" value="1"/>
</dbReference>
<keyword evidence="5 7" id="KW-0472">Membrane</keyword>
<dbReference type="Proteomes" id="UP000070501">
    <property type="component" value="Unassembled WGS sequence"/>
</dbReference>
<feature type="transmembrane region" description="Helical" evidence="7">
    <location>
        <begin position="200"/>
        <end position="221"/>
    </location>
</feature>
<keyword evidence="3 7" id="KW-0812">Transmembrane</keyword>
<sequence>MLPSRGLARTSPASVLRSRLSPTCSASSSRHFSALTRTSSASSRRGVPSLYTHLASSSSPLRSSLGAAPVPVSVFATRNGATRNLSLWGWGWSSKKPADPSTTATTATTTPAASPEPAVTESMIEPTKAAAPAPPAETLSSAPAEPALVDPASLSDPLAFWELPEHIGYLKELGLDYGRGPTACCEWLLEHIYIYTGMPWWASIAATALAFRVAMFWPTVVSTRHSALLQKAHKSPEYITAYAEMQTAMHQSKDNAAMMQARQAMKEVTKASGAKFRWIAVPFLTVPFSYGMFRLMRGMAAVPVPSLENGGFLWFTDLTIADPYYILPLANAALGVAMFKSTQKNNVNQTPMAASMGQMMTYVLPPLVFMTTAWLPAAVQWFFLILTASTTAQSTITLNPAFRRLANLTPLAPRLPPVTTTGAASAQWQAPNAAAAAPQTTAAKQGFRDSIRNNMKEMRTNINNAVGQDEKTTAMKKAREYEERRAAEEQQRAERRIEDMRRRHAEKRRR</sequence>
<dbReference type="GO" id="GO:0032977">
    <property type="term" value="F:membrane insertase activity"/>
    <property type="evidence" value="ECO:0007669"/>
    <property type="project" value="InterPro"/>
</dbReference>
<comment type="subcellular location">
    <subcellularLocation>
        <location evidence="1">Membrane</location>
        <topology evidence="1">Multi-pass membrane protein</topology>
    </subcellularLocation>
</comment>
<protein>
    <submittedName>
        <fullName evidence="8">60Kd inner membrane protein-domain-containing protein</fullName>
    </submittedName>
</protein>
<gene>
    <name evidence="8" type="ORF">Micbo1qcDRAFT_194689</name>
</gene>
<dbReference type="InParanoid" id="A0A136J8R8"/>
<dbReference type="GO" id="GO:0032979">
    <property type="term" value="P:protein insertion into mitochondrial inner membrane from matrix"/>
    <property type="evidence" value="ECO:0007669"/>
    <property type="project" value="TreeGrafter"/>
</dbReference>
<evidence type="ECO:0000313" key="8">
    <source>
        <dbReference type="EMBL" id="KXJ93567.1"/>
    </source>
</evidence>
<feature type="region of interest" description="Disordered" evidence="6">
    <location>
        <begin position="466"/>
        <end position="510"/>
    </location>
</feature>
<feature type="transmembrane region" description="Helical" evidence="7">
    <location>
        <begin position="360"/>
        <end position="383"/>
    </location>
</feature>
<dbReference type="GO" id="GO:0005743">
    <property type="term" value="C:mitochondrial inner membrane"/>
    <property type="evidence" value="ECO:0007669"/>
    <property type="project" value="TreeGrafter"/>
</dbReference>
<accession>A0A136J8R8</accession>
<feature type="transmembrane region" description="Helical" evidence="7">
    <location>
        <begin position="276"/>
        <end position="293"/>
    </location>
</feature>
<dbReference type="EMBL" id="KQ964248">
    <property type="protein sequence ID" value="KXJ93567.1"/>
    <property type="molecule type" value="Genomic_DNA"/>
</dbReference>